<dbReference type="Proteomes" id="UP001148662">
    <property type="component" value="Unassembled WGS sequence"/>
</dbReference>
<dbReference type="EMBL" id="JANHOG010000111">
    <property type="protein sequence ID" value="KAJ3558091.1"/>
    <property type="molecule type" value="Genomic_DNA"/>
</dbReference>
<proteinExistence type="predicted"/>
<protein>
    <submittedName>
        <fullName evidence="1">Uncharacterized protein</fullName>
    </submittedName>
</protein>
<organism evidence="1 2">
    <name type="scientific">Phlebia brevispora</name>
    <dbReference type="NCBI Taxonomy" id="194682"/>
    <lineage>
        <taxon>Eukaryota</taxon>
        <taxon>Fungi</taxon>
        <taxon>Dikarya</taxon>
        <taxon>Basidiomycota</taxon>
        <taxon>Agaricomycotina</taxon>
        <taxon>Agaricomycetes</taxon>
        <taxon>Polyporales</taxon>
        <taxon>Meruliaceae</taxon>
        <taxon>Phlebia</taxon>
    </lineage>
</organism>
<reference evidence="1" key="1">
    <citation type="submission" date="2022-07" db="EMBL/GenBank/DDBJ databases">
        <title>Genome Sequence of Phlebia brevispora.</title>
        <authorList>
            <person name="Buettner E."/>
        </authorList>
    </citation>
    <scope>NUCLEOTIDE SEQUENCE</scope>
    <source>
        <strain evidence="1">MPL23</strain>
    </source>
</reference>
<keyword evidence="2" id="KW-1185">Reference proteome</keyword>
<accession>A0ACC1TCD7</accession>
<gene>
    <name evidence="1" type="ORF">NM688_g1118</name>
</gene>
<comment type="caution">
    <text evidence="1">The sequence shown here is derived from an EMBL/GenBank/DDBJ whole genome shotgun (WGS) entry which is preliminary data.</text>
</comment>
<evidence type="ECO:0000313" key="2">
    <source>
        <dbReference type="Proteomes" id="UP001148662"/>
    </source>
</evidence>
<name>A0ACC1TCD7_9APHY</name>
<evidence type="ECO:0000313" key="1">
    <source>
        <dbReference type="EMBL" id="KAJ3558091.1"/>
    </source>
</evidence>
<sequence length="446" mass="49571">MSSPQQSKLNHKRPGNKKGARSEQLGGKGGFSRPLTNHLPLTWLAPTTDRKLVSQAAIKESLTGGTFLDTKFYAFSRKRAGVVDKPMAIYANSAVLRHASKYFDELLAGSFKENSITSLDDPFPKDRPDFTEEYEYYSDSDLDEEEECEVEVGVVIASNLRSDVTVDNKTEENTSSLNDEVASENATGLVTVPEPSLEEKKFERDVNPQQVRRSKGEGKVIVLPDVAFNTLKALIFYIYTGDVAFAPLKSQTNANTINSAHTVDFSPYSAPPCSPKSIYRIADKYGLDDLKQKAANDIETKLSADNILQELFSTVTSMYDEIRTAQVAYASDWTVYESMSANIAPWIMHVASGELAHCEAVVSALFQQMAEHRKKERSDTVHWKAQYEAANLNAVNWEAHYGAEKAKADQLENTNRVKCSNCQIKIVATLAIYCSSCRFSQNVTFS</sequence>